<keyword evidence="1" id="KW-0472">Membrane</keyword>
<proteinExistence type="predicted"/>
<dbReference type="PANTHER" id="PTHR36694:SF11">
    <property type="entry name" value="LP21121P-RELATED"/>
    <property type="match status" value="1"/>
</dbReference>
<protein>
    <recommendedName>
        <fullName evidence="4">Lysosomal-associated transmembrane protein 4A</fullName>
    </recommendedName>
</protein>
<keyword evidence="3" id="KW-1185">Reference proteome</keyword>
<feature type="transmembrane region" description="Helical" evidence="1">
    <location>
        <begin position="21"/>
        <end position="40"/>
    </location>
</feature>
<evidence type="ECO:0000313" key="3">
    <source>
        <dbReference type="Proteomes" id="UP000440578"/>
    </source>
</evidence>
<organism evidence="2 3">
    <name type="scientific">Amphibalanus amphitrite</name>
    <name type="common">Striped barnacle</name>
    <name type="synonym">Balanus amphitrite</name>
    <dbReference type="NCBI Taxonomy" id="1232801"/>
    <lineage>
        <taxon>Eukaryota</taxon>
        <taxon>Metazoa</taxon>
        <taxon>Ecdysozoa</taxon>
        <taxon>Arthropoda</taxon>
        <taxon>Crustacea</taxon>
        <taxon>Multicrustacea</taxon>
        <taxon>Cirripedia</taxon>
        <taxon>Thoracica</taxon>
        <taxon>Thoracicalcarea</taxon>
        <taxon>Balanomorpha</taxon>
        <taxon>Balanoidea</taxon>
        <taxon>Balanidae</taxon>
        <taxon>Amphibalaninae</taxon>
        <taxon>Amphibalanus</taxon>
    </lineage>
</organism>
<feature type="transmembrane region" description="Helical" evidence="1">
    <location>
        <begin position="158"/>
        <end position="187"/>
    </location>
</feature>
<sequence>MARLKGCCCCGLRGGAKSVGVFFLVISLLMLIGVIVAWAVCYSVPTESQGFGVDTPEGTFGLNVGESRSVIGGRSEKVEVNLGKLGRYGASVSDRGHVSLHTPGGELRSDNNHLVPGLDGLAKGVQIALICCTVYVLLAVIFNSLLIHGVEYDSSCAVLAWLVFYGIHFVLHSLVVVVGLIACLVMVGSVNVNGVILPGIIGGVVDIGVCALLWFWWVLVLTFYRELRDATRGFKYQREVSLQDSPTPLVCTPNGQLIKAEECA</sequence>
<keyword evidence="1" id="KW-0812">Transmembrane</keyword>
<comment type="caution">
    <text evidence="2">The sequence shown here is derived from an EMBL/GenBank/DDBJ whole genome shotgun (WGS) entry which is preliminary data.</text>
</comment>
<reference evidence="2 3" key="1">
    <citation type="submission" date="2019-07" db="EMBL/GenBank/DDBJ databases">
        <title>Draft genome assembly of a fouling barnacle, Amphibalanus amphitrite (Darwin, 1854): The first reference genome for Thecostraca.</title>
        <authorList>
            <person name="Kim W."/>
        </authorList>
    </citation>
    <scope>NUCLEOTIDE SEQUENCE [LARGE SCALE GENOMIC DNA]</scope>
    <source>
        <strain evidence="2">SNU_AA5</strain>
        <tissue evidence="2">Soma without cirri and trophi</tissue>
    </source>
</reference>
<dbReference type="Proteomes" id="UP000440578">
    <property type="component" value="Unassembled WGS sequence"/>
</dbReference>
<accession>A0A6A4VM44</accession>
<gene>
    <name evidence="2" type="ORF">FJT64_010267</name>
</gene>
<evidence type="ECO:0000256" key="1">
    <source>
        <dbReference type="SAM" id="Phobius"/>
    </source>
</evidence>
<dbReference type="EMBL" id="VIIS01001862">
    <property type="protein sequence ID" value="KAF0291692.1"/>
    <property type="molecule type" value="Genomic_DNA"/>
</dbReference>
<name>A0A6A4VM44_AMPAM</name>
<feature type="transmembrane region" description="Helical" evidence="1">
    <location>
        <begin position="199"/>
        <end position="224"/>
    </location>
</feature>
<feature type="transmembrane region" description="Helical" evidence="1">
    <location>
        <begin position="125"/>
        <end position="146"/>
    </location>
</feature>
<dbReference type="PANTHER" id="PTHR36694">
    <property type="entry name" value="PASIFLORA 1, ISOFORM A-RELATED"/>
    <property type="match status" value="1"/>
</dbReference>
<keyword evidence="1" id="KW-1133">Transmembrane helix</keyword>
<evidence type="ECO:0000313" key="2">
    <source>
        <dbReference type="EMBL" id="KAF0291692.1"/>
    </source>
</evidence>
<dbReference type="AlphaFoldDB" id="A0A6A4VM44"/>
<evidence type="ECO:0008006" key="4">
    <source>
        <dbReference type="Google" id="ProtNLM"/>
    </source>
</evidence>